<comment type="cofactor">
    <cofactor evidence="2">
        <name>FAD</name>
        <dbReference type="ChEBI" id="CHEBI:57692"/>
    </cofactor>
</comment>
<feature type="domain" description="NACHT" evidence="11">
    <location>
        <begin position="842"/>
        <end position="984"/>
    </location>
</feature>
<dbReference type="PRINTS" id="PR00371">
    <property type="entry name" value="FPNCR"/>
</dbReference>
<dbReference type="SUPFAM" id="SSF52218">
    <property type="entry name" value="Flavoproteins"/>
    <property type="match status" value="1"/>
</dbReference>
<dbReference type="InterPro" id="IPR008254">
    <property type="entry name" value="Flavodoxin/NO_synth"/>
</dbReference>
<keyword evidence="6" id="KW-0274">FAD</keyword>
<evidence type="ECO:0000259" key="11">
    <source>
        <dbReference type="PROSITE" id="PS50837"/>
    </source>
</evidence>
<dbReference type="InterPro" id="IPR017927">
    <property type="entry name" value="FAD-bd_FR_type"/>
</dbReference>
<reference evidence="14" key="1">
    <citation type="submission" date="2019-05" db="EMBL/GenBank/DDBJ databases">
        <authorList>
            <person name="Piombo E."/>
        </authorList>
    </citation>
    <scope>NUCLEOTIDE SEQUENCE</scope>
    <source>
        <strain evidence="14">C2S</strain>
    </source>
</reference>
<organism evidence="14 15">
    <name type="scientific">Fusarium fujikuroi</name>
    <name type="common">Bakanae and foot rot disease fungus</name>
    <name type="synonym">Gibberella fujikuroi</name>
    <dbReference type="NCBI Taxonomy" id="5127"/>
    <lineage>
        <taxon>Eukaryota</taxon>
        <taxon>Fungi</taxon>
        <taxon>Dikarya</taxon>
        <taxon>Ascomycota</taxon>
        <taxon>Pezizomycotina</taxon>
        <taxon>Sordariomycetes</taxon>
        <taxon>Hypocreomycetidae</taxon>
        <taxon>Hypocreales</taxon>
        <taxon>Nectriaceae</taxon>
        <taxon>Fusarium</taxon>
        <taxon>Fusarium fujikuroi species complex</taxon>
    </lineage>
</organism>
<dbReference type="EMBL" id="CABFJX010000399">
    <property type="protein sequence ID" value="VTT79804.1"/>
    <property type="molecule type" value="Genomic_DNA"/>
</dbReference>
<dbReference type="GO" id="GO:0010181">
    <property type="term" value="F:FMN binding"/>
    <property type="evidence" value="ECO:0007669"/>
    <property type="project" value="InterPro"/>
</dbReference>
<evidence type="ECO:0000256" key="6">
    <source>
        <dbReference type="ARBA" id="ARBA00022827"/>
    </source>
</evidence>
<feature type="compositionally biased region" description="Polar residues" evidence="10">
    <location>
        <begin position="1569"/>
        <end position="1578"/>
    </location>
</feature>
<dbReference type="SUPFAM" id="SSF52540">
    <property type="entry name" value="P-loop containing nucleoside triphosphate hydrolases"/>
    <property type="match status" value="1"/>
</dbReference>
<evidence type="ECO:0000256" key="5">
    <source>
        <dbReference type="ARBA" id="ARBA00022737"/>
    </source>
</evidence>
<dbReference type="Pfam" id="PF00175">
    <property type="entry name" value="NAD_binding_1"/>
    <property type="match status" value="1"/>
</dbReference>
<accession>A0A9Q9RWW8</accession>
<dbReference type="PANTHER" id="PTHR19384">
    <property type="entry name" value="NITRIC OXIDE SYNTHASE-RELATED"/>
    <property type="match status" value="1"/>
</dbReference>
<feature type="region of interest" description="Disordered" evidence="10">
    <location>
        <begin position="1569"/>
        <end position="1599"/>
    </location>
</feature>
<dbReference type="Gene3D" id="3.40.50.360">
    <property type="match status" value="1"/>
</dbReference>
<dbReference type="Gene3D" id="1.20.990.10">
    <property type="entry name" value="NADPH-cytochrome p450 Reductase, Chain A, domain 3"/>
    <property type="match status" value="1"/>
</dbReference>
<dbReference type="Gene3D" id="2.40.30.10">
    <property type="entry name" value="Translation factors"/>
    <property type="match status" value="1"/>
</dbReference>
<keyword evidence="4" id="KW-0288">FMN</keyword>
<dbReference type="PRINTS" id="PR00369">
    <property type="entry name" value="FLAVODOXIN"/>
</dbReference>
<proteinExistence type="predicted"/>
<dbReference type="Gene3D" id="3.40.50.300">
    <property type="entry name" value="P-loop containing nucleotide triphosphate hydrolases"/>
    <property type="match status" value="1"/>
</dbReference>
<evidence type="ECO:0000313" key="15">
    <source>
        <dbReference type="Proteomes" id="UP000760494"/>
    </source>
</evidence>
<dbReference type="Proteomes" id="UP000760494">
    <property type="component" value="Unassembled WGS sequence"/>
</dbReference>
<dbReference type="InterPro" id="IPR003097">
    <property type="entry name" value="CysJ-like_FAD-binding"/>
</dbReference>
<dbReference type="SUPFAM" id="SSF63380">
    <property type="entry name" value="Riboflavin synthase domain-like"/>
    <property type="match status" value="1"/>
</dbReference>
<dbReference type="GO" id="GO:0050660">
    <property type="term" value="F:flavin adenine dinucleotide binding"/>
    <property type="evidence" value="ECO:0007669"/>
    <property type="project" value="TreeGrafter"/>
</dbReference>
<evidence type="ECO:0000256" key="4">
    <source>
        <dbReference type="ARBA" id="ARBA00022643"/>
    </source>
</evidence>
<dbReference type="GO" id="GO:0003958">
    <property type="term" value="F:NADPH-hemoprotein reductase activity"/>
    <property type="evidence" value="ECO:0007669"/>
    <property type="project" value="UniProtKB-EC"/>
</dbReference>
<dbReference type="PROSITE" id="PS51384">
    <property type="entry name" value="FAD_FR"/>
    <property type="match status" value="1"/>
</dbReference>
<keyword evidence="5" id="KW-0677">Repeat</keyword>
<keyword evidence="3" id="KW-0285">Flavoprotein</keyword>
<dbReference type="EC" id="1.6.2.4" evidence="9"/>
<dbReference type="Pfam" id="PF00667">
    <property type="entry name" value="FAD_binding_1"/>
    <property type="match status" value="1"/>
</dbReference>
<dbReference type="InterPro" id="IPR039261">
    <property type="entry name" value="FNR_nucleotide-bd"/>
</dbReference>
<dbReference type="InterPro" id="IPR001094">
    <property type="entry name" value="Flavdoxin-like"/>
</dbReference>
<evidence type="ECO:0000256" key="9">
    <source>
        <dbReference type="ARBA" id="ARBA00023797"/>
    </source>
</evidence>
<dbReference type="Gene3D" id="3.40.50.80">
    <property type="entry name" value="Nucleotide-binding domain of ferredoxin-NADP reductase (FNR) module"/>
    <property type="match status" value="1"/>
</dbReference>
<evidence type="ECO:0000313" key="14">
    <source>
        <dbReference type="EMBL" id="VTT79804.1"/>
    </source>
</evidence>
<sequence>MEAETVTAPGDVPVFDMMPAVLTAVLVSLIAYFGHGPLHELLFQTSTKTKSLGADSDDESDVSSDKCIVKRLEEEEKNCVVLFGSQSGNAQEFAEKLGREAHIRFSLHSIVAEIDDYTYQNLHKLPENTIVFFILASYGDGEPTDNSEQFYNFLTDEDDDGPFDRLREHGLQNLSYSAFGLGNRSYAHFNAVVRKVDERLQLCGARRLGPVGEADDGKGTNAEDFIEWKDKMWPQVMEAFGLVERDAGEREPAFEVVEIPNHHGPIFQADYTDRNLAQQAQAVTNHCFAPISDSKLLSDAGGRSYIHVELDIKNTKLDYETGDHLSVSPINSDIEVERFLRVFGLWDKRHETIRVRSLSDDLNPPFPSPCSYESAARFYIDICGPVSREVVSAFANSVSNAKQKTTLRQLGKDKEAFLALTEGSYYNVASMMETLFPGETVDVPFAIIIEAMPKLQPRYYSISSSSALDAGKVSITVAIESFPIQKTNRHFSGVATNFILDAASTGNEVLSRSRMQPIPYTLTTKRPHLQASLSTFVRTSTFRLPSDPTIPILMVGPGTGVAPFRGFVRERVAMHRQGTSFAPMTLFNGCRKRTEDFLYEKEWKAYASELGSKFRMYTAFSREQKHKVYVQDLILQQSKDIASLIQNGGHVYVCGDVGMGRGVTETLCKVLASETMQLRCSQLAVAVSSMLGPAFRSNLRAEVRRPIELIASVIWRPFDERFGVILSSMSRHQQQLNDEVNIYQLELTREAATASEEIYKDTQATHACVSDLQEHVRLQTREQAIARIQSWLNAPNFASTYWNTLDECQEDTAQWIFEMDKFQEWSESLSISSTGSSAPESRLLWIYGNPGGGKSVLTASIVHELSSCNQNLVYFFFKEQSPFHTASDLAFRAILAQILHKHKHNDDMLDKFIFASNHGDKSSGQSIATPAELRDLLHLCLSSIRNPIMILDGIDECTEPDGFVKYLSSLLALPNLRALFSSRPTVQSLTKLVPLQHRLSFGQVGVEHDLETYCHYHLTDLFDDGLLLETSDIQYLTRRLVLGADRMFLWAKLMFSFLRSPALNRRLRENMIHSITLPEGLGSMELIDLYSYCSVRWLYHLGKAVSPRTSWRNMYYQEMCSTVVKGIVDLLRRLLENPLAVAHWIDCFYTSPSVFPFWSSTGAHRLRFDDDINVPTAMILKEFSQAVEWLGWVQKLQVPDIEAKVFLYLSDNLARLREDLTDVCKKWDSKLSETPAVIWSDVLAFTSSKYLPAAQSTYQVPIDSGTPSLPTGACKRLCHISATSSDGSVLGILSIWPSRKFEKFWETIQPSTAYMEVENYCDNWHAVYELSRVGEPMEKLGTISIPLKATEASFPFSISFNGYSICVLRTIYRVTIDPVLSRLRIRSCRMPLEEITRIQHFWDDRLKRHDPSYSLSIGLPPTLQLLQRKLYTYRAIFDAHSRYVFFQDAKKFEAPLLAVFEVNDTPSGELQVRVVAVAPDEIMGPWLGCTGIPLATARFHPKSSLVVSAVRGRVMAWDFSINTMSHLSTDGAEVKSLSISTCANYVVVMRENSDSHEVYDLTKRNLNLTSTAENSPGPSGSLMPPHKQQKTHSSHEGHMERLDSRMEVRHANLSGSTFALAGGNGNSTIINAGPQNIGSQLRIDAGKIKLTAPPCMTDTAAKTLELLSIPSTISTQDSRITLYLPNQDDNHLSLLVDKGIEDGYNMMDKVGQSLPVLVRKDKRLVREAIKSATGQKDERIRLVEGAKRLFSEIDQ</sequence>
<evidence type="ECO:0000256" key="7">
    <source>
        <dbReference type="ARBA" id="ARBA00022857"/>
    </source>
</evidence>
<evidence type="ECO:0000256" key="10">
    <source>
        <dbReference type="SAM" id="MobiDB-lite"/>
    </source>
</evidence>
<dbReference type="InterPro" id="IPR001433">
    <property type="entry name" value="OxRdtase_FAD/NAD-bd"/>
</dbReference>
<dbReference type="PROSITE" id="PS50837">
    <property type="entry name" value="NACHT"/>
    <property type="match status" value="1"/>
</dbReference>
<dbReference type="InterPro" id="IPR027417">
    <property type="entry name" value="P-loop_NTPase"/>
</dbReference>
<feature type="domain" description="Flavodoxin-like" evidence="12">
    <location>
        <begin position="79"/>
        <end position="233"/>
    </location>
</feature>
<gene>
    <name evidence="14" type="ORF">C2S_11462</name>
</gene>
<evidence type="ECO:0000259" key="12">
    <source>
        <dbReference type="PROSITE" id="PS50902"/>
    </source>
</evidence>
<dbReference type="InterPro" id="IPR029039">
    <property type="entry name" value="Flavoprotein-like_sf"/>
</dbReference>
<dbReference type="PROSITE" id="PS50902">
    <property type="entry name" value="FLAVODOXIN_LIKE"/>
    <property type="match status" value="1"/>
</dbReference>
<evidence type="ECO:0000256" key="8">
    <source>
        <dbReference type="ARBA" id="ARBA00023002"/>
    </source>
</evidence>
<dbReference type="InterPro" id="IPR056884">
    <property type="entry name" value="NPHP3-like_N"/>
</dbReference>
<dbReference type="InterPro" id="IPR023173">
    <property type="entry name" value="NADPH_Cyt_P450_Rdtase_alpha"/>
</dbReference>
<dbReference type="Pfam" id="PF00258">
    <property type="entry name" value="Flavodoxin_1"/>
    <property type="match status" value="1"/>
</dbReference>
<dbReference type="Pfam" id="PF24883">
    <property type="entry name" value="NPHP3_N"/>
    <property type="match status" value="1"/>
</dbReference>
<comment type="caution">
    <text evidence="14">The sequence shown here is derived from an EMBL/GenBank/DDBJ whole genome shotgun (WGS) entry which is preliminary data.</text>
</comment>
<keyword evidence="8" id="KW-0560">Oxidoreductase</keyword>
<evidence type="ECO:0000256" key="1">
    <source>
        <dbReference type="ARBA" id="ARBA00001917"/>
    </source>
</evidence>
<evidence type="ECO:0000256" key="2">
    <source>
        <dbReference type="ARBA" id="ARBA00001974"/>
    </source>
</evidence>
<name>A0A9Q9RWW8_FUSFU</name>
<evidence type="ECO:0000259" key="13">
    <source>
        <dbReference type="PROSITE" id="PS51384"/>
    </source>
</evidence>
<dbReference type="InterPro" id="IPR001709">
    <property type="entry name" value="Flavoprot_Pyr_Nucl_cyt_Rdtase"/>
</dbReference>
<dbReference type="InterPro" id="IPR017938">
    <property type="entry name" value="Riboflavin_synthase-like_b-brl"/>
</dbReference>
<dbReference type="GO" id="GO:0005829">
    <property type="term" value="C:cytosol"/>
    <property type="evidence" value="ECO:0007669"/>
    <property type="project" value="TreeGrafter"/>
</dbReference>
<keyword evidence="7" id="KW-0521">NADP</keyword>
<comment type="cofactor">
    <cofactor evidence="1">
        <name>FMN</name>
        <dbReference type="ChEBI" id="CHEBI:58210"/>
    </cofactor>
</comment>
<evidence type="ECO:0000256" key="3">
    <source>
        <dbReference type="ARBA" id="ARBA00022630"/>
    </source>
</evidence>
<dbReference type="SUPFAM" id="SSF52343">
    <property type="entry name" value="Ferredoxin reductase-like, C-terminal NADP-linked domain"/>
    <property type="match status" value="1"/>
</dbReference>
<feature type="domain" description="FAD-binding FR-type" evidence="13">
    <location>
        <begin position="284"/>
        <end position="545"/>
    </location>
</feature>
<dbReference type="PANTHER" id="PTHR19384:SF17">
    <property type="entry name" value="NADPH--CYTOCHROME P450 REDUCTASE"/>
    <property type="match status" value="1"/>
</dbReference>
<dbReference type="InterPro" id="IPR007111">
    <property type="entry name" value="NACHT_NTPase"/>
</dbReference>
<protein>
    <recommendedName>
        <fullName evidence="9">NADPH--hemoprotein reductase</fullName>
        <ecNumber evidence="9">1.6.2.4</ecNumber>
    </recommendedName>
</protein>